<dbReference type="EMBL" id="LHPF02000019">
    <property type="protein sequence ID" value="PSC70639.1"/>
    <property type="molecule type" value="Genomic_DNA"/>
</dbReference>
<dbReference type="AlphaFoldDB" id="A0A2P6V978"/>
<protein>
    <submittedName>
        <fullName evidence="1">Glycosyltranserase family 2</fullName>
    </submittedName>
</protein>
<evidence type="ECO:0000313" key="2">
    <source>
        <dbReference type="Proteomes" id="UP000239649"/>
    </source>
</evidence>
<proteinExistence type="predicted"/>
<dbReference type="Proteomes" id="UP000239649">
    <property type="component" value="Unassembled WGS sequence"/>
</dbReference>
<organism evidence="1 2">
    <name type="scientific">Micractinium conductrix</name>
    <dbReference type="NCBI Taxonomy" id="554055"/>
    <lineage>
        <taxon>Eukaryota</taxon>
        <taxon>Viridiplantae</taxon>
        <taxon>Chlorophyta</taxon>
        <taxon>core chlorophytes</taxon>
        <taxon>Trebouxiophyceae</taxon>
        <taxon>Chlorellales</taxon>
        <taxon>Chlorellaceae</taxon>
        <taxon>Chlorella clade</taxon>
        <taxon>Micractinium</taxon>
    </lineage>
</organism>
<sequence length="133" mass="14551">MDDGTFTDVDEFVVISDGTPDLPTLLRDYEGYGALASTWRMFGSNGHLTRQPHVLTAYTSCLEAELAQTGTTSTSTFKTIANTALTTRATSFTRLTTHQDSLQSQHQGGVCSLRGIPLPQKPTSPAWRFTTMF</sequence>
<comment type="caution">
    <text evidence="1">The sequence shown here is derived from an EMBL/GenBank/DDBJ whole genome shotgun (WGS) entry which is preliminary data.</text>
</comment>
<name>A0A2P6V978_9CHLO</name>
<keyword evidence="2" id="KW-1185">Reference proteome</keyword>
<gene>
    <name evidence="1" type="ORF">C2E20_6082</name>
</gene>
<reference evidence="1 2" key="1">
    <citation type="journal article" date="2018" name="Plant J.">
        <title>Genome sequences of Chlorella sorokiniana UTEX 1602 and Micractinium conductrix SAG 241.80: implications to maltose excretion by a green alga.</title>
        <authorList>
            <person name="Arriola M.B."/>
            <person name="Velmurugan N."/>
            <person name="Zhang Y."/>
            <person name="Plunkett M.H."/>
            <person name="Hondzo H."/>
            <person name="Barney B.M."/>
        </authorList>
    </citation>
    <scope>NUCLEOTIDE SEQUENCE [LARGE SCALE GENOMIC DNA]</scope>
    <source>
        <strain evidence="1 2">SAG 241.80</strain>
    </source>
</reference>
<evidence type="ECO:0000313" key="1">
    <source>
        <dbReference type="EMBL" id="PSC70639.1"/>
    </source>
</evidence>
<dbReference type="OrthoDB" id="2526284at2759"/>
<accession>A0A2P6V978</accession>